<dbReference type="KEGG" id="vg:54991056"/>
<dbReference type="EMBL" id="MH113813">
    <property type="protein sequence ID" value="AWD90638.1"/>
    <property type="molecule type" value="Genomic_DNA"/>
</dbReference>
<reference evidence="1 2" key="1">
    <citation type="submission" date="2018-03" db="EMBL/GenBank/DDBJ databases">
        <title>Phage therapy in agriculture - a green tech approach to combat plant pathogenic bacteria.</title>
        <authorList>
            <person name="Carstens A.B."/>
            <person name="Djurhuus A.M."/>
            <person name="Hansen L.H."/>
        </authorList>
    </citation>
    <scope>NUCLEOTIDE SEQUENCE [LARGE SCALE GENOMIC DNA]</scope>
</reference>
<name>A0A2S1GMM0_9CAUD</name>
<dbReference type="RefSeq" id="YP_009800556.1">
    <property type="nucleotide sequence ID" value="NC_047955.1"/>
</dbReference>
<evidence type="ECO:0000313" key="2">
    <source>
        <dbReference type="Proteomes" id="UP000247194"/>
    </source>
</evidence>
<keyword evidence="2" id="KW-1185">Reference proteome</keyword>
<dbReference type="GeneID" id="54991056"/>
<organism evidence="1 2">
    <name type="scientific">Pseudomonas phage Nerthus</name>
    <dbReference type="NCBI Taxonomy" id="2163984"/>
    <lineage>
        <taxon>Viruses</taxon>
        <taxon>Duplodnaviria</taxon>
        <taxon>Heunggongvirae</taxon>
        <taxon>Uroviricota</taxon>
        <taxon>Caudoviricetes</taxon>
        <taxon>Autographivirales</taxon>
        <taxon>Autosignataviridae</taxon>
        <taxon>Colwellvirinae</taxon>
        <taxon>Nerthusvirus</taxon>
        <taxon>Nerthusvirus nerthus</taxon>
        <taxon>Uliginvirus nerthus</taxon>
    </lineage>
</organism>
<dbReference type="Proteomes" id="UP000247194">
    <property type="component" value="Segment"/>
</dbReference>
<accession>A0A2S1GMM0</accession>
<proteinExistence type="predicted"/>
<protein>
    <submittedName>
        <fullName evidence="1">Uncharacterized protein</fullName>
    </submittedName>
</protein>
<evidence type="ECO:0000313" key="1">
    <source>
        <dbReference type="EMBL" id="AWD90638.1"/>
    </source>
</evidence>
<sequence length="92" mass="10869">MKHNLVATRRFHDETQFELDPSWPTSLQLDFASLELRVLAAMEQPLYGLRVRFAEALRKEDKNLFYKWLYQGTLTNTERDTVAIVARRVRSV</sequence>